<protein>
    <recommendedName>
        <fullName evidence="2">SLH domain-containing protein</fullName>
    </recommendedName>
</protein>
<dbReference type="Proteomes" id="UP001056756">
    <property type="component" value="Chromosome"/>
</dbReference>
<evidence type="ECO:0000259" key="2">
    <source>
        <dbReference type="PROSITE" id="PS51272"/>
    </source>
</evidence>
<sequence length="493" mass="56077">MKSISCAKGFILTIAICIGVILFSNTVTATSTSPQHAAKADTLHTLGLFQGTELGFELERAPTRVEGAVMLVRLLGKEQEVVEKDFHHPFTDVPVWASSYIGYVYTNGIANGVSNVKFGSNDALSSQQYATFILRALGYEDNKGDFTWNTSLETMMKKSIINATELTELQSKQFLRDDAVLLSYYALLSTMNSGQTLLENLKVQNVITVEQIETSLINGPTKLDTKLLPEVRVIVSSHMVATAYVDKTKLSDSMKAFHQFKVVKFNDKVQATQFESFMKDPKNATQIDAKVNEIKNSHPGVDYSNVIRKDIMLNEELIQISQPPPFDTYLFLIYYDENNRVYAYSDYYIAFNKVDDLFAEIKYPIILNQLPKFENLYRIEHVTVLDHGQNNLISIYSSYYVAESFEAYQKQYGEFIFRVKFSSDVLIDVRAPLDNTDLKLKKSIISSFGNFKINMPEQNFTDGNKNYDYSIYFDYNLNVLGYSIEKIPKKVIE</sequence>
<feature type="chain" id="PRO_5039915181" description="SLH domain-containing protein" evidence="1">
    <location>
        <begin position="30"/>
        <end position="493"/>
    </location>
</feature>
<feature type="domain" description="SLH" evidence="2">
    <location>
        <begin position="84"/>
        <end position="147"/>
    </location>
</feature>
<name>A0A9J6ZG17_9BACL</name>
<proteinExistence type="predicted"/>
<accession>A0A9J6ZG17</accession>
<organism evidence="3 4">
    <name type="scientific">Candidatus Pristimantibacillus lignocellulolyticus</name>
    <dbReference type="NCBI Taxonomy" id="2994561"/>
    <lineage>
        <taxon>Bacteria</taxon>
        <taxon>Bacillati</taxon>
        <taxon>Bacillota</taxon>
        <taxon>Bacilli</taxon>
        <taxon>Bacillales</taxon>
        <taxon>Paenibacillaceae</taxon>
        <taxon>Candidatus Pristimantibacillus</taxon>
    </lineage>
</organism>
<gene>
    <name evidence="3" type="ORF">NAG76_00140</name>
</gene>
<feature type="signal peptide" evidence="1">
    <location>
        <begin position="1"/>
        <end position="29"/>
    </location>
</feature>
<dbReference type="InterPro" id="IPR001119">
    <property type="entry name" value="SLH_dom"/>
</dbReference>
<dbReference type="PROSITE" id="PS51272">
    <property type="entry name" value="SLH"/>
    <property type="match status" value="1"/>
</dbReference>
<dbReference type="AlphaFoldDB" id="A0A9J6ZG17"/>
<keyword evidence="1" id="KW-0732">Signal</keyword>
<evidence type="ECO:0000313" key="3">
    <source>
        <dbReference type="EMBL" id="URN94705.1"/>
    </source>
</evidence>
<dbReference type="EMBL" id="CP097899">
    <property type="protein sequence ID" value="URN94705.1"/>
    <property type="molecule type" value="Genomic_DNA"/>
</dbReference>
<reference evidence="3" key="1">
    <citation type="submission" date="2022-05" db="EMBL/GenBank/DDBJ databases">
        <title>Novel bacterial taxa in a minimal lignocellulolytic consortium and its capacity to transform plastics disclosed by genome-resolved metagenomics.</title>
        <authorList>
            <person name="Rodriguez C.A.D."/>
            <person name="Diaz-Garcia L."/>
            <person name="Herrera K."/>
            <person name="Tarazona N.A."/>
            <person name="Sproer C."/>
            <person name="Overmann J."/>
            <person name="Jimenez D.J."/>
        </authorList>
    </citation>
    <scope>NUCLEOTIDE SEQUENCE</scope>
    <source>
        <strain evidence="3">MAG5</strain>
    </source>
</reference>
<evidence type="ECO:0000256" key="1">
    <source>
        <dbReference type="SAM" id="SignalP"/>
    </source>
</evidence>
<dbReference type="KEGG" id="plig:NAG76_00140"/>
<evidence type="ECO:0000313" key="4">
    <source>
        <dbReference type="Proteomes" id="UP001056756"/>
    </source>
</evidence>